<evidence type="ECO:0000256" key="8">
    <source>
        <dbReference type="SAM" id="Phobius"/>
    </source>
</evidence>
<feature type="active site" description="Proton donor" evidence="3">
    <location>
        <position position="943"/>
    </location>
</feature>
<feature type="binding site" evidence="5">
    <location>
        <position position="985"/>
    </location>
    <ligand>
        <name>Zn(2+)</name>
        <dbReference type="ChEBI" id="CHEBI:29105"/>
        <label>2</label>
    </ligand>
</feature>
<evidence type="ECO:0000256" key="7">
    <source>
        <dbReference type="SAM" id="MobiDB-lite"/>
    </source>
</evidence>
<feature type="region of interest" description="Disordered" evidence="7">
    <location>
        <begin position="719"/>
        <end position="747"/>
    </location>
</feature>
<protein>
    <recommendedName>
        <fullName evidence="6">Phosphodiesterase</fullName>
        <ecNumber evidence="6">3.1.4.-</ecNumber>
    </recommendedName>
</protein>
<feature type="region of interest" description="Disordered" evidence="7">
    <location>
        <begin position="366"/>
        <end position="399"/>
    </location>
</feature>
<dbReference type="Pfam" id="PF00233">
    <property type="entry name" value="PDEase_I"/>
    <property type="match status" value="1"/>
</dbReference>
<feature type="binding site" evidence="5">
    <location>
        <position position="947"/>
    </location>
    <ligand>
        <name>Zn(2+)</name>
        <dbReference type="ChEBI" id="CHEBI:29105"/>
        <label>1</label>
    </ligand>
</feature>
<name>A0A835XLU5_9CHLO</name>
<dbReference type="InterPro" id="IPR023088">
    <property type="entry name" value="PDEase"/>
</dbReference>
<dbReference type="InterPro" id="IPR023174">
    <property type="entry name" value="PDEase_CS"/>
</dbReference>
<evidence type="ECO:0000256" key="5">
    <source>
        <dbReference type="PIRSR" id="PIRSR623088-3"/>
    </source>
</evidence>
<feature type="binding site" evidence="5">
    <location>
        <position position="1143"/>
    </location>
    <ligand>
        <name>Zn(2+)</name>
        <dbReference type="ChEBI" id="CHEBI:29105"/>
        <label>1</label>
    </ligand>
</feature>
<dbReference type="PROSITE" id="PS00126">
    <property type="entry name" value="PDEASE_I_1"/>
    <property type="match status" value="1"/>
</dbReference>
<keyword evidence="12" id="KW-1185">Reference proteome</keyword>
<feature type="transmembrane region" description="Helical" evidence="8">
    <location>
        <begin position="219"/>
        <end position="242"/>
    </location>
</feature>
<feature type="binding site" evidence="4">
    <location>
        <position position="1143"/>
    </location>
    <ligand>
        <name>AMP</name>
        <dbReference type="ChEBI" id="CHEBI:456215"/>
    </ligand>
</feature>
<reference evidence="11" key="1">
    <citation type="journal article" date="2020" name="bioRxiv">
        <title>Comparative genomics of Chlamydomonas.</title>
        <authorList>
            <person name="Craig R.J."/>
            <person name="Hasan A.R."/>
            <person name="Ness R.W."/>
            <person name="Keightley P.D."/>
        </authorList>
    </citation>
    <scope>NUCLEOTIDE SEQUENCE</scope>
    <source>
        <strain evidence="11">CCAP 11/70</strain>
    </source>
</reference>
<evidence type="ECO:0000256" key="3">
    <source>
        <dbReference type="PIRSR" id="PIRSR623088-1"/>
    </source>
</evidence>
<dbReference type="GO" id="GO:0004114">
    <property type="term" value="F:3',5'-cyclic-nucleotide phosphodiesterase activity"/>
    <property type="evidence" value="ECO:0007669"/>
    <property type="project" value="InterPro"/>
</dbReference>
<dbReference type="PROSITE" id="PS50839">
    <property type="entry name" value="CHASE"/>
    <property type="match status" value="1"/>
</dbReference>
<evidence type="ECO:0000256" key="2">
    <source>
        <dbReference type="ARBA" id="ARBA00022801"/>
    </source>
</evidence>
<organism evidence="11 12">
    <name type="scientific">Edaphochlamys debaryana</name>
    <dbReference type="NCBI Taxonomy" id="47281"/>
    <lineage>
        <taxon>Eukaryota</taxon>
        <taxon>Viridiplantae</taxon>
        <taxon>Chlorophyta</taxon>
        <taxon>core chlorophytes</taxon>
        <taxon>Chlorophyceae</taxon>
        <taxon>CS clade</taxon>
        <taxon>Chlamydomonadales</taxon>
        <taxon>Chlamydomonadales incertae sedis</taxon>
        <taxon>Edaphochlamys</taxon>
    </lineage>
</organism>
<feature type="binding site" evidence="4">
    <location>
        <begin position="943"/>
        <end position="947"/>
    </location>
    <ligand>
        <name>AMP</name>
        <dbReference type="ChEBI" id="CHEBI:456215"/>
    </ligand>
</feature>
<evidence type="ECO:0000313" key="12">
    <source>
        <dbReference type="Proteomes" id="UP000612055"/>
    </source>
</evidence>
<dbReference type="PANTHER" id="PTHR11347">
    <property type="entry name" value="CYCLIC NUCLEOTIDE PHOSPHODIESTERASE"/>
    <property type="match status" value="1"/>
</dbReference>
<comment type="caution">
    <text evidence="11">The sequence shown here is derived from an EMBL/GenBank/DDBJ whole genome shotgun (WGS) entry which is preliminary data.</text>
</comment>
<feature type="binding site" evidence="5">
    <location>
        <position position="984"/>
    </location>
    <ligand>
        <name>Zn(2+)</name>
        <dbReference type="ChEBI" id="CHEBI:29105"/>
        <label>1</label>
    </ligand>
</feature>
<gene>
    <name evidence="11" type="ORF">HYH03_016058</name>
</gene>
<dbReference type="SMART" id="SM01079">
    <property type="entry name" value="CHASE"/>
    <property type="match status" value="1"/>
</dbReference>
<keyword evidence="8" id="KW-1133">Transmembrane helix</keyword>
<sequence>MSAIVQYNPQYGEVQKLFAGLAPELLKSTGTAGITKQLEYVPAGVVADVYPLAGNNAGAVGFNLFNSDDREGALHTVGQGNLTLVGPMEFFEGGFGVIVRDPIIIRNADPNATYGLNANPYCGAACAYDPATRTKFWGFSAGLIDLDVLNAAEESKLRSLAAMGYRYEVRALGIASASLRLVASSPKAPERPEESIIHLPNSEWVVRVSPDDGWSSDTYPGLLAGVIVAGFVLAVMVFFVLVSRKKHQLLLEALLPKALLRDLNNNDPTLLGPRIIQTETTADLILTVLSQLLEGVLPDVRDVVFARQAILRTHDIYQPMHLGQQIKEANLDGDVASNLIQQLLGQYNRMSFASLSSKTVLASRILDEDGSGPGEPEADEKGGLADSRTSPQPKGGPDCSTLASALAVILTPSPAWDGETEPVTFNALPSQLIPVSALPCKLPSGTLTLPNGGAEGKPLDVVIDVGGQNPPRPGSLHALHAQVNSAVREGGDLTSFGSTGATPQPGMLARAVSFLRETAAVAFRGDSATQPGLNSPVSLSNGARRISLELTHPAMPASSTIGTGSILLGLRSPAGSRAASRRVSLNYPMAGLDGSSPHPQMQPTMAQLCIMPPLHASAGIPGMDPMREAGAAESRHHSSRALAPPPPDGGFEQPDPELVFSTTDAMRTSPRQHGAPRRVATGLGMTAQQQLNAAAAGTASLGPPVGFGGGRALRARSQLSESSSPAAAGGVRVLTTTTSSRPRSGLHSTCRLERPCTGGPVVVADATCPAPDGVGSFSVPVDVEAGQGSVILSGGVTGTLTSAGASSGAGQRLLLSSVSRRGAASTLGGAGGSPAANLRKTPSANHQHTHSGSAVAAAVLARAQAIPPAPSVIEEVERLLSGVDQWKFDAWQLREATDNHPLSALGFYLFQRSGLIEHFRIQPAMMARLLRHIEAGYVDNPYHNATHAADVLQTLHVIIHGAQLHVHYLDPLGLLAAYWAAIVHDYGHPGLTNDFLINTADPLAVRYNDRSPLENHHAAASSSAMRRPELDITAFLPKPQRAAFRKQVIDMVLATDMKQHFSLLSQFNTVHRLAQYSAAAYDTSPPPSSSRAAAAALNGPRAASQSEVAITQIDDPVVQALAPQPVDENEKLLSLQLAMKAADLGHLGEQLEVHKRWLAGLEEEFFRQGDKEKALGLPISPLFDRAKQGVSKSQVGFYDFVALPLVHALVGAFPAAEPLMCTFVSNYNHWRVVDGQEPVAMPSPLRKENSNAAAMAAIKRTSP</sequence>
<comment type="cofactor">
    <cofactor evidence="6">
        <name>a divalent metal cation</name>
        <dbReference type="ChEBI" id="CHEBI:60240"/>
    </cofactor>
    <text evidence="6">Binds 2 divalent metal cations per subunit. Site 1 may preferentially bind zinc ions, while site 2 has a preference for magnesium and/or manganese ions.</text>
</comment>
<evidence type="ECO:0000256" key="6">
    <source>
        <dbReference type="RuleBase" id="RU363067"/>
    </source>
</evidence>
<dbReference type="InterPro" id="IPR036971">
    <property type="entry name" value="PDEase_catalytic_dom_sf"/>
</dbReference>
<dbReference type="GO" id="GO:0007165">
    <property type="term" value="P:signal transduction"/>
    <property type="evidence" value="ECO:0007669"/>
    <property type="project" value="InterPro"/>
</dbReference>
<feature type="binding site" evidence="4">
    <location>
        <position position="985"/>
    </location>
    <ligand>
        <name>AMP</name>
        <dbReference type="ChEBI" id="CHEBI:456215"/>
    </ligand>
</feature>
<proteinExistence type="inferred from homology"/>
<dbReference type="PROSITE" id="PS51845">
    <property type="entry name" value="PDEASE_I_2"/>
    <property type="match status" value="1"/>
</dbReference>
<feature type="region of interest" description="Disordered" evidence="7">
    <location>
        <begin position="825"/>
        <end position="850"/>
    </location>
</feature>
<dbReference type="OrthoDB" id="568146at2759"/>
<feature type="binding site" evidence="4">
    <location>
        <position position="1194"/>
    </location>
    <ligand>
        <name>AMP</name>
        <dbReference type="ChEBI" id="CHEBI:456215"/>
    </ligand>
</feature>
<evidence type="ECO:0000259" key="10">
    <source>
        <dbReference type="PROSITE" id="PS51845"/>
    </source>
</evidence>
<dbReference type="CDD" id="cd00077">
    <property type="entry name" value="HDc"/>
    <property type="match status" value="1"/>
</dbReference>
<keyword evidence="8" id="KW-0812">Transmembrane</keyword>
<keyword evidence="8" id="KW-0472">Membrane</keyword>
<evidence type="ECO:0000313" key="11">
    <source>
        <dbReference type="EMBL" id="KAG2485168.1"/>
    </source>
</evidence>
<dbReference type="Gene3D" id="1.10.1300.10">
    <property type="entry name" value="3'5'-cyclic nucleotide phosphodiesterase, catalytic domain"/>
    <property type="match status" value="1"/>
</dbReference>
<evidence type="ECO:0000256" key="1">
    <source>
        <dbReference type="ARBA" id="ARBA00022723"/>
    </source>
</evidence>
<evidence type="ECO:0000256" key="4">
    <source>
        <dbReference type="PIRSR" id="PIRSR623088-2"/>
    </source>
</evidence>
<dbReference type="GO" id="GO:0046872">
    <property type="term" value="F:metal ion binding"/>
    <property type="evidence" value="ECO:0007669"/>
    <property type="project" value="UniProtKB-KW"/>
</dbReference>
<dbReference type="Proteomes" id="UP000612055">
    <property type="component" value="Unassembled WGS sequence"/>
</dbReference>
<feature type="compositionally biased region" description="Polar residues" evidence="7">
    <location>
        <begin position="840"/>
        <end position="850"/>
    </location>
</feature>
<dbReference type="SUPFAM" id="SSF109604">
    <property type="entry name" value="HD-domain/PDEase-like"/>
    <property type="match status" value="1"/>
</dbReference>
<dbReference type="InterPro" id="IPR002073">
    <property type="entry name" value="PDEase_catalytic_dom"/>
</dbReference>
<dbReference type="InterPro" id="IPR006189">
    <property type="entry name" value="CHASE_dom"/>
</dbReference>
<feature type="domain" description="CHASE" evidence="9">
    <location>
        <begin position="45"/>
        <end position="161"/>
    </location>
</feature>
<dbReference type="PRINTS" id="PR00387">
    <property type="entry name" value="PDIESTERASE1"/>
</dbReference>
<keyword evidence="1 5" id="KW-0479">Metal-binding</keyword>
<comment type="similarity">
    <text evidence="6">Belongs to the cyclic nucleotide phosphodiesterase family.</text>
</comment>
<dbReference type="AlphaFoldDB" id="A0A835XLU5"/>
<accession>A0A835XLU5</accession>
<dbReference type="InterPro" id="IPR003607">
    <property type="entry name" value="HD/PDEase_dom"/>
</dbReference>
<evidence type="ECO:0000259" key="9">
    <source>
        <dbReference type="PROSITE" id="PS50839"/>
    </source>
</evidence>
<keyword evidence="2 6" id="KW-0378">Hydrolase</keyword>
<dbReference type="EMBL" id="JAEHOE010000134">
    <property type="protein sequence ID" value="KAG2485168.1"/>
    <property type="molecule type" value="Genomic_DNA"/>
</dbReference>
<feature type="binding site" evidence="5">
    <location>
        <position position="985"/>
    </location>
    <ligand>
        <name>Zn(2+)</name>
        <dbReference type="ChEBI" id="CHEBI:29105"/>
        <label>1</label>
    </ligand>
</feature>
<feature type="region of interest" description="Disordered" evidence="7">
    <location>
        <begin position="626"/>
        <end position="652"/>
    </location>
</feature>
<feature type="domain" description="PDEase" evidence="10">
    <location>
        <begin position="868"/>
        <end position="1237"/>
    </location>
</feature>
<dbReference type="SMART" id="SM00471">
    <property type="entry name" value="HDc"/>
    <property type="match status" value="1"/>
</dbReference>
<dbReference type="EC" id="3.1.4.-" evidence="6"/>